<name>A0A2S4LAL5_9HYPO</name>
<feature type="region of interest" description="Disordered" evidence="1">
    <location>
        <begin position="579"/>
        <end position="616"/>
    </location>
</feature>
<evidence type="ECO:0000256" key="1">
    <source>
        <dbReference type="SAM" id="MobiDB-lite"/>
    </source>
</evidence>
<reference evidence="2 3" key="1">
    <citation type="submission" date="2018-01" db="EMBL/GenBank/DDBJ databases">
        <title>Harnessing the power of phylogenomics to disentangle the directionality and signatures of interkingdom host jumping in the parasitic fungal genus Tolypocladium.</title>
        <authorList>
            <person name="Quandt C.A."/>
            <person name="Patterson W."/>
            <person name="Spatafora J.W."/>
        </authorList>
    </citation>
    <scope>NUCLEOTIDE SEQUENCE [LARGE SCALE GENOMIC DNA]</scope>
    <source>
        <strain evidence="2 3">NRBC 100945</strain>
    </source>
</reference>
<sequence>MAQAEAPRAPVGAANAPARLTDREAYEIQQYEKIVRLRDAILSGTHRYIQPPDNTLSALAQSFPGLACIAAHTGVKDIHRRGLQSPTTTKAKNPGLGAVAIADGGSAPAPPVNPQPLGAARTEINPILLEKSVELIRAELALQRQRLERALRDEVEQRRVYKVPQAERYSDLDLSDVLDKALTLVPAAAAPTPADEDLTANNEAASDSFDENTFYSSQHGTPHSHMTSRIRNGSEEALGLNALHQQPVSAPHPADETRDQRAQDAPDPRITGSAQVRESRHDLSTGRTGALLLTSIVPGLNNYIEMGNVSTQPSQNTTSGEPSQSEDSGHMEYEPSGAAFALNSAQQQSASYVDDHPPSPLIRGHALQPVAPQPAQVSPLAVSGRGQEPVIPVVQRTRGTPAQIAALRNETFTVTSPDSSSQGGRGSDRKKGKRKKRKADRQAPEMEATPYIKPEPRSPSPLTAPSYIRANKRQRHSQGQVIELEYEPRYERPLALGPDAHHLTRPFRDEHVPLGYEGAGAYPQRAASTAVVNDPRYGREYVDDRRIPGDGRYELPGAVPLPYSPSVAYPARPISRAFASDGYREPPRSYREHPEGGRVSVRPDGDPFTGLRKPAPPTRVVDAFGCEYFDPSHPAVQRPPAPPIGPGEPGVVYERLPPRVVSRHPGPEPYGDGGVVYGGPVAPYAMPRRIVTQPEYASYDYRDGPAREYSERPMAQPGSFIEVRGPQEQRRYMDQAPRGHAARAASMLPVEAVRYEVPQGYGRVQSVRPEAPGRDYAASVHPEMRREAMQPYAREYAAQPMETYHEPRARGADEIAFIERPRGATQEIVYADDARREVYR</sequence>
<comment type="caution">
    <text evidence="2">The sequence shown here is derived from an EMBL/GenBank/DDBJ whole genome shotgun (WGS) entry which is preliminary data.</text>
</comment>
<accession>A0A2S4LAL5</accession>
<dbReference type="OrthoDB" id="5333304at2759"/>
<dbReference type="STRING" id="94208.A0A2S4LAL5"/>
<keyword evidence="3" id="KW-1185">Reference proteome</keyword>
<feature type="region of interest" description="Disordered" evidence="1">
    <location>
        <begin position="247"/>
        <end position="286"/>
    </location>
</feature>
<feature type="compositionally biased region" description="Polar residues" evidence="1">
    <location>
        <begin position="308"/>
        <end position="326"/>
    </location>
</feature>
<feature type="compositionally biased region" description="Basic and acidic residues" evidence="1">
    <location>
        <begin position="582"/>
        <end position="605"/>
    </location>
</feature>
<feature type="compositionally biased region" description="Basic residues" evidence="1">
    <location>
        <begin position="428"/>
        <end position="439"/>
    </location>
</feature>
<evidence type="ECO:0000313" key="2">
    <source>
        <dbReference type="EMBL" id="POR39480.1"/>
    </source>
</evidence>
<organism evidence="2 3">
    <name type="scientific">Tolypocladium paradoxum</name>
    <dbReference type="NCBI Taxonomy" id="94208"/>
    <lineage>
        <taxon>Eukaryota</taxon>
        <taxon>Fungi</taxon>
        <taxon>Dikarya</taxon>
        <taxon>Ascomycota</taxon>
        <taxon>Pezizomycotina</taxon>
        <taxon>Sordariomycetes</taxon>
        <taxon>Hypocreomycetidae</taxon>
        <taxon>Hypocreales</taxon>
        <taxon>Ophiocordycipitaceae</taxon>
        <taxon>Tolypocladium</taxon>
    </lineage>
</organism>
<evidence type="ECO:0000313" key="3">
    <source>
        <dbReference type="Proteomes" id="UP000237481"/>
    </source>
</evidence>
<proteinExistence type="predicted"/>
<feature type="region of interest" description="Disordered" evidence="1">
    <location>
        <begin position="306"/>
        <end position="365"/>
    </location>
</feature>
<feature type="compositionally biased region" description="Basic and acidic residues" evidence="1">
    <location>
        <begin position="253"/>
        <end position="267"/>
    </location>
</feature>
<gene>
    <name evidence="2" type="ORF">TPAR_00324</name>
</gene>
<dbReference type="AlphaFoldDB" id="A0A2S4LAL5"/>
<dbReference type="Proteomes" id="UP000237481">
    <property type="component" value="Unassembled WGS sequence"/>
</dbReference>
<dbReference type="EMBL" id="PKSG01000035">
    <property type="protein sequence ID" value="POR39480.1"/>
    <property type="molecule type" value="Genomic_DNA"/>
</dbReference>
<protein>
    <submittedName>
        <fullName evidence="2">Uncharacterized protein</fullName>
    </submittedName>
</protein>
<feature type="region of interest" description="Disordered" evidence="1">
    <location>
        <begin position="408"/>
        <end position="481"/>
    </location>
</feature>